<gene>
    <name evidence="13" type="primary">lap2</name>
    <name evidence="13" type="ORF">LSUE1_G001404</name>
</gene>
<keyword evidence="5 10" id="KW-0645">Protease</keyword>
<feature type="domain" description="PA" evidence="11">
    <location>
        <begin position="130"/>
        <end position="219"/>
    </location>
</feature>
<evidence type="ECO:0000256" key="9">
    <source>
        <dbReference type="ARBA" id="ARBA00022833"/>
    </source>
</evidence>
<dbReference type="Proteomes" id="UP000469558">
    <property type="component" value="Unassembled WGS sequence"/>
</dbReference>
<evidence type="ECO:0000256" key="6">
    <source>
        <dbReference type="ARBA" id="ARBA00022723"/>
    </source>
</evidence>
<evidence type="ECO:0000256" key="2">
    <source>
        <dbReference type="ARBA" id="ARBA00005634"/>
    </source>
</evidence>
<evidence type="ECO:0000256" key="7">
    <source>
        <dbReference type="ARBA" id="ARBA00022729"/>
    </source>
</evidence>
<comment type="caution">
    <text evidence="13">The sequence shown here is derived from an EMBL/GenBank/DDBJ whole genome shotgun (WGS) entry which is preliminary data.</text>
</comment>
<dbReference type="GO" id="GO:0006508">
    <property type="term" value="P:proteolysis"/>
    <property type="evidence" value="ECO:0007669"/>
    <property type="project" value="UniProtKB-KW"/>
</dbReference>
<feature type="domain" description="Peptidase M28" evidence="12">
    <location>
        <begin position="244"/>
        <end position="459"/>
    </location>
</feature>
<evidence type="ECO:0000259" key="12">
    <source>
        <dbReference type="Pfam" id="PF04389"/>
    </source>
</evidence>
<dbReference type="SUPFAM" id="SSF52025">
    <property type="entry name" value="PA domain"/>
    <property type="match status" value="1"/>
</dbReference>
<dbReference type="GO" id="GO:0008235">
    <property type="term" value="F:metalloexopeptidase activity"/>
    <property type="evidence" value="ECO:0007669"/>
    <property type="project" value="InterPro"/>
</dbReference>
<dbReference type="GO" id="GO:0046872">
    <property type="term" value="F:metal ion binding"/>
    <property type="evidence" value="ECO:0007669"/>
    <property type="project" value="UniProtKB-KW"/>
</dbReference>
<dbReference type="Gene3D" id="3.40.630.10">
    <property type="entry name" value="Zn peptidases"/>
    <property type="match status" value="1"/>
</dbReference>
<comment type="similarity">
    <text evidence="3">Belongs to the peptidase M28 family. M28A subfamily.</text>
</comment>
<dbReference type="InterPro" id="IPR041756">
    <property type="entry name" value="M28_SGAP-like"/>
</dbReference>
<evidence type="ECO:0000313" key="13">
    <source>
        <dbReference type="EMBL" id="TVY84780.1"/>
    </source>
</evidence>
<dbReference type="InterPro" id="IPR007484">
    <property type="entry name" value="Peptidase_M28"/>
</dbReference>
<dbReference type="InterPro" id="IPR046450">
    <property type="entry name" value="PA_dom_sf"/>
</dbReference>
<evidence type="ECO:0000313" key="14">
    <source>
        <dbReference type="Proteomes" id="UP000469558"/>
    </source>
</evidence>
<dbReference type="PANTHER" id="PTHR12147">
    <property type="entry name" value="METALLOPEPTIDASE M28 FAMILY MEMBER"/>
    <property type="match status" value="1"/>
</dbReference>
<dbReference type="PANTHER" id="PTHR12147:SF26">
    <property type="entry name" value="PEPTIDASE M28 DOMAIN-CONTAINING PROTEIN"/>
    <property type="match status" value="1"/>
</dbReference>
<protein>
    <recommendedName>
        <fullName evidence="10">Peptide hydrolase</fullName>
        <ecNumber evidence="10">3.4.-.-</ecNumber>
    </recommendedName>
</protein>
<dbReference type="AlphaFoldDB" id="A0A8T9CKV9"/>
<comment type="similarity">
    <text evidence="2">Belongs to the peptidase M28 family. M28B subfamily.</text>
</comment>
<evidence type="ECO:0000256" key="1">
    <source>
        <dbReference type="ARBA" id="ARBA00001947"/>
    </source>
</evidence>
<evidence type="ECO:0000256" key="5">
    <source>
        <dbReference type="ARBA" id="ARBA00022670"/>
    </source>
</evidence>
<evidence type="ECO:0000259" key="11">
    <source>
        <dbReference type="Pfam" id="PF02225"/>
    </source>
</evidence>
<dbReference type="Pfam" id="PF04389">
    <property type="entry name" value="Peptidase_M28"/>
    <property type="match status" value="1"/>
</dbReference>
<keyword evidence="7 10" id="KW-0732">Signal</keyword>
<dbReference type="InterPro" id="IPR003137">
    <property type="entry name" value="PA_domain"/>
</dbReference>
<organism evidence="13 14">
    <name type="scientific">Lachnellula suecica</name>
    <dbReference type="NCBI Taxonomy" id="602035"/>
    <lineage>
        <taxon>Eukaryota</taxon>
        <taxon>Fungi</taxon>
        <taxon>Dikarya</taxon>
        <taxon>Ascomycota</taxon>
        <taxon>Pezizomycotina</taxon>
        <taxon>Leotiomycetes</taxon>
        <taxon>Helotiales</taxon>
        <taxon>Lachnaceae</taxon>
        <taxon>Lachnellula</taxon>
    </lineage>
</organism>
<sequence length="500" mass="53254">MRFSQTLVILSGIASAFAIPTAPSFAVAQRDLPSVQSNQLRRALLRSELLKKAKILEGFAYATPERNRLIGTPGHNATVNWIKDTIEQFPDYYTYYLEPFDLSLGVSANLTNNNVSMEVFAVGLSPAGSVSGPLVVIPNLGCETADFSTVTPGSIILVGRGNCQSAVKNALGSTAGAIGMLVYNNVEGNLDGYSLQRITTPEGSYVPAGGISKADGEALVARIQAGETIVADLSTEMKVSTTYNVIAETIGGDHENVIHMSGHSDSVAAGPGINDNGSGTISLLEVAIQLTNFSVTNAVRFSWWSREEEGLLGATYYVSQQPQSELDKIRLMLDFDMMASPNYAYQIYDGDGSAFGESGPPGSGEAEHEFERYFAEEAGLNFTSIEFDGRSDYGPFLEAGVATGGIACGAEGIKTVEEAAMFGGQAGIAYDICYHSACDNYENLNVGAWIQMTKAIAHMTATFARSFDLLPARSEAAKAKRMAMAKKMMSDKAIGALWGV</sequence>
<keyword evidence="8 10" id="KW-0378">Hydrolase</keyword>
<dbReference type="FunFam" id="3.40.630.10:FF:000054">
    <property type="entry name" value="Peptide hydrolase"/>
    <property type="match status" value="1"/>
</dbReference>
<proteinExistence type="inferred from homology"/>
<accession>A0A8T9CKV9</accession>
<dbReference type="EMBL" id="QGMK01000055">
    <property type="protein sequence ID" value="TVY84780.1"/>
    <property type="molecule type" value="Genomic_DNA"/>
</dbReference>
<evidence type="ECO:0000256" key="4">
    <source>
        <dbReference type="ARBA" id="ARBA00022438"/>
    </source>
</evidence>
<dbReference type="GO" id="GO:0004177">
    <property type="term" value="F:aminopeptidase activity"/>
    <property type="evidence" value="ECO:0007669"/>
    <property type="project" value="UniProtKB-KW"/>
</dbReference>
<evidence type="ECO:0000256" key="8">
    <source>
        <dbReference type="ARBA" id="ARBA00022801"/>
    </source>
</evidence>
<evidence type="ECO:0000256" key="3">
    <source>
        <dbReference type="ARBA" id="ARBA00005957"/>
    </source>
</evidence>
<dbReference type="CDD" id="cd03876">
    <property type="entry name" value="M28_SGAP_like"/>
    <property type="match status" value="1"/>
</dbReference>
<evidence type="ECO:0000256" key="10">
    <source>
        <dbReference type="RuleBase" id="RU361240"/>
    </source>
</evidence>
<keyword evidence="9 10" id="KW-0862">Zinc</keyword>
<dbReference type="EC" id="3.4.-.-" evidence="10"/>
<dbReference type="Pfam" id="PF02225">
    <property type="entry name" value="PA"/>
    <property type="match status" value="1"/>
</dbReference>
<name>A0A8T9CKV9_9HELO</name>
<feature type="chain" id="PRO_5035965429" description="Peptide hydrolase" evidence="10">
    <location>
        <begin position="19"/>
        <end position="500"/>
    </location>
</feature>
<dbReference type="OrthoDB" id="10013407at2759"/>
<keyword evidence="14" id="KW-1185">Reference proteome</keyword>
<keyword evidence="6 10" id="KW-0479">Metal-binding</keyword>
<reference evidence="13 14" key="1">
    <citation type="submission" date="2018-05" db="EMBL/GenBank/DDBJ databases">
        <title>Genome sequencing and assembly of the regulated plant pathogen Lachnellula willkommii and related sister species for the development of diagnostic species identification markers.</title>
        <authorList>
            <person name="Giroux E."/>
            <person name="Bilodeau G."/>
        </authorList>
    </citation>
    <scope>NUCLEOTIDE SEQUENCE [LARGE SCALE GENOMIC DNA]</scope>
    <source>
        <strain evidence="13 14">CBS 268.59</strain>
    </source>
</reference>
<keyword evidence="4 13" id="KW-0031">Aminopeptidase</keyword>
<comment type="cofactor">
    <cofactor evidence="1">
        <name>Zn(2+)</name>
        <dbReference type="ChEBI" id="CHEBI:29105"/>
    </cofactor>
</comment>
<feature type="signal peptide" evidence="10">
    <location>
        <begin position="1"/>
        <end position="18"/>
    </location>
</feature>
<dbReference type="Gene3D" id="3.50.30.30">
    <property type="match status" value="1"/>
</dbReference>
<dbReference type="SUPFAM" id="SSF53187">
    <property type="entry name" value="Zn-dependent exopeptidases"/>
    <property type="match status" value="1"/>
</dbReference>
<dbReference type="InterPro" id="IPR045175">
    <property type="entry name" value="M28_fam"/>
</dbReference>